<protein>
    <submittedName>
        <fullName evidence="2">Uncharacterized protein</fullName>
    </submittedName>
</protein>
<keyword evidence="1" id="KW-1133">Transmembrane helix</keyword>
<evidence type="ECO:0000256" key="1">
    <source>
        <dbReference type="SAM" id="Phobius"/>
    </source>
</evidence>
<dbReference type="Proteomes" id="UP000054359">
    <property type="component" value="Unassembled WGS sequence"/>
</dbReference>
<accession>A0A087TIS4</accession>
<dbReference type="AlphaFoldDB" id="A0A087TIS4"/>
<keyword evidence="3" id="KW-1185">Reference proteome</keyword>
<feature type="non-terminal residue" evidence="2">
    <location>
        <position position="1"/>
    </location>
</feature>
<gene>
    <name evidence="2" type="ORF">X975_15372</name>
</gene>
<feature type="transmembrane region" description="Helical" evidence="1">
    <location>
        <begin position="12"/>
        <end position="31"/>
    </location>
</feature>
<sequence>SAKFLFEHVSVAIVIIWQSFKLYLILFLMFLSKCIITN</sequence>
<keyword evidence="1" id="KW-0472">Membrane</keyword>
<name>A0A087TIS4_STEMI</name>
<evidence type="ECO:0000313" key="3">
    <source>
        <dbReference type="Proteomes" id="UP000054359"/>
    </source>
</evidence>
<keyword evidence="1" id="KW-0812">Transmembrane</keyword>
<feature type="non-terminal residue" evidence="2">
    <location>
        <position position="38"/>
    </location>
</feature>
<dbReference type="EMBL" id="KK115398">
    <property type="protein sequence ID" value="KFM65013.1"/>
    <property type="molecule type" value="Genomic_DNA"/>
</dbReference>
<proteinExistence type="predicted"/>
<reference evidence="2 3" key="1">
    <citation type="submission" date="2013-11" db="EMBL/GenBank/DDBJ databases">
        <title>Genome sequencing of Stegodyphus mimosarum.</title>
        <authorList>
            <person name="Bechsgaard J."/>
        </authorList>
    </citation>
    <scope>NUCLEOTIDE SEQUENCE [LARGE SCALE GENOMIC DNA]</scope>
</reference>
<organism evidence="2 3">
    <name type="scientific">Stegodyphus mimosarum</name>
    <name type="common">African social velvet spider</name>
    <dbReference type="NCBI Taxonomy" id="407821"/>
    <lineage>
        <taxon>Eukaryota</taxon>
        <taxon>Metazoa</taxon>
        <taxon>Ecdysozoa</taxon>
        <taxon>Arthropoda</taxon>
        <taxon>Chelicerata</taxon>
        <taxon>Arachnida</taxon>
        <taxon>Araneae</taxon>
        <taxon>Araneomorphae</taxon>
        <taxon>Entelegynae</taxon>
        <taxon>Eresoidea</taxon>
        <taxon>Eresidae</taxon>
        <taxon>Stegodyphus</taxon>
    </lineage>
</organism>
<evidence type="ECO:0000313" key="2">
    <source>
        <dbReference type="EMBL" id="KFM65013.1"/>
    </source>
</evidence>